<dbReference type="RefSeq" id="WP_377010803.1">
    <property type="nucleotide sequence ID" value="NZ_JBHSLV010000034.1"/>
</dbReference>
<feature type="compositionally biased region" description="Low complexity" evidence="1">
    <location>
        <begin position="43"/>
        <end position="83"/>
    </location>
</feature>
<sequence length="245" mass="25380">MTKANLLLATTLLAGWISLPAVSAFAQTEPPANEQAEESQSEPAPRAPAARPAPARPAPRQAAPAARQANPPARPATAQAPAASPNVSQPAAATARLPNGASAVNEVYGDWTVDCRITDGQKLCVLSQSQGDSRTNQRVFAIELRPPKDGRAEGTILMPFGLKLDNGAVLKLDEKDLGQGLRFSTCVPAGCLLPISFPTVATDAMKGGKTLTAAALNLSSNDVVSFNIALNGFGPALDRLVQLAN</sequence>
<accession>A0ABW0HCX2</accession>
<dbReference type="EMBL" id="JBHSLV010000034">
    <property type="protein sequence ID" value="MFC5395078.1"/>
    <property type="molecule type" value="Genomic_DNA"/>
</dbReference>
<reference evidence="4" key="1">
    <citation type="journal article" date="2019" name="Int. J. Syst. Evol. Microbiol.">
        <title>The Global Catalogue of Microorganisms (GCM) 10K type strain sequencing project: providing services to taxonomists for standard genome sequencing and annotation.</title>
        <authorList>
            <consortium name="The Broad Institute Genomics Platform"/>
            <consortium name="The Broad Institute Genome Sequencing Center for Infectious Disease"/>
            <person name="Wu L."/>
            <person name="Ma J."/>
        </authorList>
    </citation>
    <scope>NUCLEOTIDE SEQUENCE [LARGE SCALE GENOMIC DNA]</scope>
    <source>
        <strain evidence="4">CGMCC 1.16326</strain>
    </source>
</reference>
<comment type="caution">
    <text evidence="3">The sequence shown here is derived from an EMBL/GenBank/DDBJ whole genome shotgun (WGS) entry which is preliminary data.</text>
</comment>
<evidence type="ECO:0000313" key="4">
    <source>
        <dbReference type="Proteomes" id="UP001596104"/>
    </source>
</evidence>
<evidence type="ECO:0000313" key="3">
    <source>
        <dbReference type="EMBL" id="MFC5395078.1"/>
    </source>
</evidence>
<gene>
    <name evidence="3" type="ORF">ACFPPC_20780</name>
</gene>
<name>A0ABW0HCX2_9HYPH</name>
<feature type="chain" id="PRO_5045535275" evidence="2">
    <location>
        <begin position="27"/>
        <end position="245"/>
    </location>
</feature>
<feature type="region of interest" description="Disordered" evidence="1">
    <location>
        <begin position="28"/>
        <end position="95"/>
    </location>
</feature>
<dbReference type="Proteomes" id="UP001596104">
    <property type="component" value="Unassembled WGS sequence"/>
</dbReference>
<dbReference type="InterPro" id="IPR010642">
    <property type="entry name" value="Invasion_prot_B"/>
</dbReference>
<dbReference type="Gene3D" id="2.60.40.1880">
    <property type="entry name" value="Invasion associated locus B (IalB) protein"/>
    <property type="match status" value="1"/>
</dbReference>
<evidence type="ECO:0000256" key="1">
    <source>
        <dbReference type="SAM" id="MobiDB-lite"/>
    </source>
</evidence>
<organism evidence="3 4">
    <name type="scientific">Bosea vestrisii</name>
    <dbReference type="NCBI Taxonomy" id="151416"/>
    <lineage>
        <taxon>Bacteria</taxon>
        <taxon>Pseudomonadati</taxon>
        <taxon>Pseudomonadota</taxon>
        <taxon>Alphaproteobacteria</taxon>
        <taxon>Hyphomicrobiales</taxon>
        <taxon>Boseaceae</taxon>
        <taxon>Bosea</taxon>
    </lineage>
</organism>
<feature type="signal peptide" evidence="2">
    <location>
        <begin position="1"/>
        <end position="26"/>
    </location>
</feature>
<keyword evidence="4" id="KW-1185">Reference proteome</keyword>
<proteinExistence type="predicted"/>
<dbReference type="Pfam" id="PF06776">
    <property type="entry name" value="IalB"/>
    <property type="match status" value="1"/>
</dbReference>
<protein>
    <submittedName>
        <fullName evidence="3">Invasion associated locus B family protein</fullName>
    </submittedName>
</protein>
<keyword evidence="2" id="KW-0732">Signal</keyword>
<evidence type="ECO:0000256" key="2">
    <source>
        <dbReference type="SAM" id="SignalP"/>
    </source>
</evidence>
<dbReference type="InterPro" id="IPR038696">
    <property type="entry name" value="IalB_sf"/>
</dbReference>